<feature type="transmembrane region" description="Helical" evidence="7">
    <location>
        <begin position="230"/>
        <end position="251"/>
    </location>
</feature>
<dbReference type="AlphaFoldDB" id="A0A7X9LFF6"/>
<evidence type="ECO:0000313" key="9">
    <source>
        <dbReference type="EMBL" id="NMD49889.1"/>
    </source>
</evidence>
<proteinExistence type="predicted"/>
<name>A0A7X9LFF6_STRRT</name>
<dbReference type="InterPro" id="IPR017850">
    <property type="entry name" value="Alkaline_phosphatase_core_sf"/>
</dbReference>
<feature type="transmembrane region" description="Helical" evidence="7">
    <location>
        <begin position="341"/>
        <end position="359"/>
    </location>
</feature>
<feature type="transmembrane region" description="Helical" evidence="7">
    <location>
        <begin position="159"/>
        <end position="179"/>
    </location>
</feature>
<keyword evidence="3" id="KW-1003">Cell membrane</keyword>
<feature type="transmembrane region" description="Helical" evidence="7">
    <location>
        <begin position="199"/>
        <end position="218"/>
    </location>
</feature>
<dbReference type="CDD" id="cd16015">
    <property type="entry name" value="LTA_synthase"/>
    <property type="match status" value="1"/>
</dbReference>
<evidence type="ECO:0000259" key="8">
    <source>
        <dbReference type="Pfam" id="PF00884"/>
    </source>
</evidence>
<keyword evidence="6 7" id="KW-0472">Membrane</keyword>
<evidence type="ECO:0000256" key="4">
    <source>
        <dbReference type="ARBA" id="ARBA00022692"/>
    </source>
</evidence>
<evidence type="ECO:0000256" key="6">
    <source>
        <dbReference type="ARBA" id="ARBA00023136"/>
    </source>
</evidence>
<feature type="domain" description="Sulfatase N-terminal" evidence="8">
    <location>
        <begin position="480"/>
        <end position="764"/>
    </location>
</feature>
<evidence type="ECO:0000256" key="2">
    <source>
        <dbReference type="ARBA" id="ARBA00004936"/>
    </source>
</evidence>
<feature type="transmembrane region" description="Helical" evidence="7">
    <location>
        <begin position="12"/>
        <end position="31"/>
    </location>
</feature>
<dbReference type="Pfam" id="PF00884">
    <property type="entry name" value="Sulfatase"/>
    <property type="match status" value="1"/>
</dbReference>
<protein>
    <submittedName>
        <fullName evidence="9">Sulfatase-like hydrolase/transferase</fullName>
    </submittedName>
</protein>
<gene>
    <name evidence="9" type="ORF">HHO37_09495</name>
</gene>
<organism evidence="9 10">
    <name type="scientific">Streptococcus ratti</name>
    <dbReference type="NCBI Taxonomy" id="1341"/>
    <lineage>
        <taxon>Bacteria</taxon>
        <taxon>Bacillati</taxon>
        <taxon>Bacillota</taxon>
        <taxon>Bacilli</taxon>
        <taxon>Lactobacillales</taxon>
        <taxon>Streptococcaceae</taxon>
        <taxon>Streptococcus</taxon>
    </lineage>
</organism>
<dbReference type="Proteomes" id="UP000532121">
    <property type="component" value="Unassembled WGS sequence"/>
</dbReference>
<dbReference type="Gene3D" id="3.40.720.10">
    <property type="entry name" value="Alkaline Phosphatase, subunit A"/>
    <property type="match status" value="1"/>
</dbReference>
<keyword evidence="5 7" id="KW-1133">Transmembrane helix</keyword>
<feature type="transmembrane region" description="Helical" evidence="7">
    <location>
        <begin position="51"/>
        <end position="69"/>
    </location>
</feature>
<dbReference type="EMBL" id="JABASA010000026">
    <property type="protein sequence ID" value="NMD49889.1"/>
    <property type="molecule type" value="Genomic_DNA"/>
</dbReference>
<reference evidence="9 10" key="1">
    <citation type="submission" date="2020-04" db="EMBL/GenBank/DDBJ databases">
        <title>MicrobeNet Type strains.</title>
        <authorList>
            <person name="Nicholson A.C."/>
        </authorList>
    </citation>
    <scope>NUCLEOTIDE SEQUENCE [LARGE SCALE GENOMIC DNA]</scope>
    <source>
        <strain evidence="9 10">DSM 22768</strain>
    </source>
</reference>
<feature type="transmembrane region" description="Helical" evidence="7">
    <location>
        <begin position="290"/>
        <end position="310"/>
    </location>
</feature>
<dbReference type="SUPFAM" id="SSF53649">
    <property type="entry name" value="Alkaline phosphatase-like"/>
    <property type="match status" value="1"/>
</dbReference>
<feature type="transmembrane region" description="Helical" evidence="7">
    <location>
        <begin position="374"/>
        <end position="393"/>
    </location>
</feature>
<dbReference type="RefSeq" id="WP_193523995.1">
    <property type="nucleotide sequence ID" value="NZ_JABASA010000026.1"/>
</dbReference>
<feature type="transmembrane region" description="Helical" evidence="7">
    <location>
        <begin position="263"/>
        <end position="283"/>
    </location>
</feature>
<evidence type="ECO:0000256" key="1">
    <source>
        <dbReference type="ARBA" id="ARBA00004651"/>
    </source>
</evidence>
<dbReference type="GO" id="GO:0016787">
    <property type="term" value="F:hydrolase activity"/>
    <property type="evidence" value="ECO:0007669"/>
    <property type="project" value="UniProtKB-KW"/>
</dbReference>
<evidence type="ECO:0000256" key="7">
    <source>
        <dbReference type="SAM" id="Phobius"/>
    </source>
</evidence>
<dbReference type="PANTHER" id="PTHR47371">
    <property type="entry name" value="LIPOTEICHOIC ACID SYNTHASE"/>
    <property type="match status" value="1"/>
</dbReference>
<comment type="caution">
    <text evidence="9">The sequence shown here is derived from an EMBL/GenBank/DDBJ whole genome shotgun (WGS) entry which is preliminary data.</text>
</comment>
<dbReference type="InterPro" id="IPR050448">
    <property type="entry name" value="OpgB/LTA_synthase_biosynth"/>
</dbReference>
<comment type="subcellular location">
    <subcellularLocation>
        <location evidence="1">Cell membrane</location>
        <topology evidence="1">Multi-pass membrane protein</topology>
    </subcellularLocation>
</comment>
<evidence type="ECO:0000313" key="10">
    <source>
        <dbReference type="Proteomes" id="UP000532121"/>
    </source>
</evidence>
<comment type="pathway">
    <text evidence="2">Cell wall biogenesis; lipoteichoic acid biosynthesis.</text>
</comment>
<dbReference type="GO" id="GO:0005886">
    <property type="term" value="C:plasma membrane"/>
    <property type="evidence" value="ECO:0007669"/>
    <property type="project" value="UniProtKB-SubCell"/>
</dbReference>
<keyword evidence="4 7" id="KW-0812">Transmembrane</keyword>
<sequence>MKNNLKNINWVKIGYSSLLLLSIFGINFLTLNNSILNDLGQAGKNILSHLGFMPFIFVISLAIIAFDLVRNISWKFVGKLSLGYIIYLIVAYFLLITRNLNNEKFKLWDLEGNGFWQVDFLPILIPLVISAFLIKALFDYLKPKRLRGELLKDCQTSNLLLAGLLASVAVNDGHYISILREGFINSIKTNQFNDYLHNVIIALVLSLIGLILISYTAFQAGKDIIQNQPSLSLAFTTSALLAVIFNYTLQLGVEDDAILLGKYVFPGATLYQICLLLVVYLFVYCLINRYLISTIIIVSSGIVISVVNAVKEGMRSEPLLITDFVWLQQVDLLVSFVNIKLVVYTVLSLLLAVLIYLFLRKRIFPGRIINRKRIRFVLLTALAFLSVSVFTVFRNERDAKIVNGIPIISKVNNWYDINWMGFSTSARYKSLMYVWTKQLTKSIMDTPNDYSQEKMNEVSKKYTKLAKKINQSRKENISDQTVIYLLSESFSDPNRVDGVTLSREVIPNIKQIKQTTTSGLMKSDGYGGGTANMEFQALTGLPFYNFSSSVSVLYTEVAPEMSIFPSLSSQFKSKNRLVLHPSGANNYGRKNIYKNLGFSDLVFTTDSKDKFSNKKFTGVSVSDETLYNNILQRLDTTQNQFFSAITMQNHVPWSVSDPADVSGSGKGFTDGENNNLSNYARLLTHTDNSTKAFLDKLSKINKKVTVVFYGDHLPGFYPDSAFSSNAESKYQTDYFIWSNFETPKMNYPLVNSSDFTAELLKQTNSRVSPYYALLTEVLDNASVDKKKLNKNQKKIAEDLKLIQYDITLGKGYILKHKDFFKIGKNND</sequence>
<keyword evidence="9" id="KW-0378">Hydrolase</keyword>
<dbReference type="InterPro" id="IPR000917">
    <property type="entry name" value="Sulfatase_N"/>
</dbReference>
<accession>A0A7X9LFF6</accession>
<dbReference type="PANTHER" id="PTHR47371:SF3">
    <property type="entry name" value="PHOSPHOGLYCEROL TRANSFERASE I"/>
    <property type="match status" value="1"/>
</dbReference>
<evidence type="ECO:0000256" key="5">
    <source>
        <dbReference type="ARBA" id="ARBA00022989"/>
    </source>
</evidence>
<feature type="transmembrane region" description="Helical" evidence="7">
    <location>
        <begin position="81"/>
        <end position="100"/>
    </location>
</feature>
<evidence type="ECO:0000256" key="3">
    <source>
        <dbReference type="ARBA" id="ARBA00022475"/>
    </source>
</evidence>
<feature type="transmembrane region" description="Helical" evidence="7">
    <location>
        <begin position="120"/>
        <end position="138"/>
    </location>
</feature>